<proteinExistence type="predicted"/>
<name>A0ABQ4D142_9ACTN</name>
<protein>
    <recommendedName>
        <fullName evidence="3">Tetratricopeptide repeat protein</fullName>
    </recommendedName>
</protein>
<comment type="caution">
    <text evidence="1">The sequence shown here is derived from an EMBL/GenBank/DDBJ whole genome shotgun (WGS) entry which is preliminary data.</text>
</comment>
<reference evidence="1 2" key="1">
    <citation type="submission" date="2021-01" db="EMBL/GenBank/DDBJ databases">
        <title>Whole genome shotgun sequence of Asanoa siamensis NBRC 107932.</title>
        <authorList>
            <person name="Komaki H."/>
            <person name="Tamura T."/>
        </authorList>
    </citation>
    <scope>NUCLEOTIDE SEQUENCE [LARGE SCALE GENOMIC DNA]</scope>
    <source>
        <strain evidence="1 2">NBRC 107932</strain>
    </source>
</reference>
<organism evidence="1 2">
    <name type="scientific">Asanoa siamensis</name>
    <dbReference type="NCBI Taxonomy" id="926357"/>
    <lineage>
        <taxon>Bacteria</taxon>
        <taxon>Bacillati</taxon>
        <taxon>Actinomycetota</taxon>
        <taxon>Actinomycetes</taxon>
        <taxon>Micromonosporales</taxon>
        <taxon>Micromonosporaceae</taxon>
        <taxon>Asanoa</taxon>
    </lineage>
</organism>
<evidence type="ECO:0000313" key="2">
    <source>
        <dbReference type="Proteomes" id="UP000604117"/>
    </source>
</evidence>
<gene>
    <name evidence="1" type="ORF">Asi02nite_67770</name>
</gene>
<dbReference type="EMBL" id="BONE01000084">
    <property type="protein sequence ID" value="GIF77259.1"/>
    <property type="molecule type" value="Genomic_DNA"/>
</dbReference>
<dbReference type="Proteomes" id="UP000604117">
    <property type="component" value="Unassembled WGS sequence"/>
</dbReference>
<sequence length="986" mass="105261">MEEMVLPLDPLDASVRGLPMTKEPATFDEGLRLLRVAVRHTPADDAAYPTRLLNLGAAVMDRWERDHAQADIDEAVALFQEGAAADADVTASCLVNLCHALRMRYRLTGSPSDLDAAVAAGAGCLDLTAHDYDGRPDRIEQAAHALRERYERAHDVADLTAAVNLYRAAAEQSAPPDLTAFSGRPLVHLRNYALSTRELFTVTGDTGSRAAAMMTAFRIAGDPAAAGAVQWAARLTEDSTDPEELDAAAAALRVAAAVSAAADADSLRLDLVAALRRRARLTGRTDDAEAAILAAHDAVDLAQTDGRGLALGALGNTQLTCWTRIGQPAYLDDAVGNLRRADAAAGGTDPVPLTNLSVALLERHELFEDPADLSEAVRAAQRGVAAADPSDDDLIGYSANLAHTLQVRYDWFGRPDDIDEAIVVLRDAVDGADRQTLSVAKAEANLGILHRARFRRSRRPDDLAEAVRYARLALASFLELPGTEDHAGAEMLNLAMALRERARFEGRPDDLDEAADLAVRGVPLLASAEYPRRGLAASILVDRFRRDGRDEDAGTAIGYLDGLAGNPIVSTAARVDAASLSGRLAEDIGDKAAATTAFGVAVDVLARLPFRGTTRRTRERSLAVAAGLAGDAAAAAIDVGDADVAVDRLERGRGVLWAQHLELRGDLSRLAAREPVLAARIETVARQLSDRAMDYLDPVDTSARGPVLELISEALRRASDDIERAVDQSRAALEAAPPDLRAHASSMLGFVLGERYRKRHDRADIDGAVAAAFDAVRDAPVGGAGRYWSQYGETLLDRFYAAQRDGDPGAADLDSAIRALRHAVTAGRSPRDRADDLAVLATAWDRKADGPADPAALSAAVEAWRAAVRAGARDDAERAERTASLALALLRRCDHTGDPADLDEAVGLWDHALAVGGDDDDRAEWHMWRSIALRARWRADGEPADLDAAEAAGRLAIEHAAALDEETRTMVRTALDESARFGRAAR</sequence>
<evidence type="ECO:0008006" key="3">
    <source>
        <dbReference type="Google" id="ProtNLM"/>
    </source>
</evidence>
<keyword evidence="2" id="KW-1185">Reference proteome</keyword>
<evidence type="ECO:0000313" key="1">
    <source>
        <dbReference type="EMBL" id="GIF77259.1"/>
    </source>
</evidence>
<accession>A0ABQ4D142</accession>